<evidence type="ECO:0000313" key="2">
    <source>
        <dbReference type="EMBL" id="NIA72104.1"/>
    </source>
</evidence>
<gene>
    <name evidence="2" type="ORF">HBA54_26280</name>
</gene>
<comment type="caution">
    <text evidence="2">The sequence shown here is derived from an EMBL/GenBank/DDBJ whole genome shotgun (WGS) entry which is preliminary data.</text>
</comment>
<sequence length="70" mass="8021">MTQRPSSNRRVAPPTNEPNAWAKFTTVELSTKLRELQELIDNGILTERSAEYQLTEIAIIENELARRHDG</sequence>
<name>A0A967KEU8_9PROT</name>
<evidence type="ECO:0000256" key="1">
    <source>
        <dbReference type="SAM" id="MobiDB-lite"/>
    </source>
</evidence>
<reference evidence="2" key="1">
    <citation type="submission" date="2020-03" db="EMBL/GenBank/DDBJ databases">
        <title>Genome of Pelagibius litoralis DSM 21314T.</title>
        <authorList>
            <person name="Wang G."/>
        </authorList>
    </citation>
    <scope>NUCLEOTIDE SEQUENCE</scope>
    <source>
        <strain evidence="2">DSM 21314</strain>
    </source>
</reference>
<keyword evidence="3" id="KW-1185">Reference proteome</keyword>
<dbReference type="Proteomes" id="UP000761264">
    <property type="component" value="Unassembled WGS sequence"/>
</dbReference>
<accession>A0A967KEU8</accession>
<organism evidence="2 3">
    <name type="scientific">Pelagibius litoralis</name>
    <dbReference type="NCBI Taxonomy" id="374515"/>
    <lineage>
        <taxon>Bacteria</taxon>
        <taxon>Pseudomonadati</taxon>
        <taxon>Pseudomonadota</taxon>
        <taxon>Alphaproteobacteria</taxon>
        <taxon>Rhodospirillales</taxon>
        <taxon>Rhodovibrionaceae</taxon>
        <taxon>Pelagibius</taxon>
    </lineage>
</organism>
<proteinExistence type="predicted"/>
<dbReference type="EMBL" id="JAAQPH010000032">
    <property type="protein sequence ID" value="NIA72104.1"/>
    <property type="molecule type" value="Genomic_DNA"/>
</dbReference>
<evidence type="ECO:0000313" key="3">
    <source>
        <dbReference type="Proteomes" id="UP000761264"/>
    </source>
</evidence>
<feature type="region of interest" description="Disordered" evidence="1">
    <location>
        <begin position="1"/>
        <end position="23"/>
    </location>
</feature>
<protein>
    <submittedName>
        <fullName evidence="2">Uncharacterized protein</fullName>
    </submittedName>
</protein>
<dbReference type="AlphaFoldDB" id="A0A967KEU8"/>